<dbReference type="EMBL" id="JAAGMP010001436">
    <property type="protein sequence ID" value="NEC22946.1"/>
    <property type="molecule type" value="Genomic_DNA"/>
</dbReference>
<evidence type="ECO:0000313" key="4">
    <source>
        <dbReference type="Proteomes" id="UP000469670"/>
    </source>
</evidence>
<feature type="non-terminal residue" evidence="3">
    <location>
        <position position="1"/>
    </location>
</feature>
<dbReference type="InterPro" id="IPR013328">
    <property type="entry name" value="6PGD_dom2"/>
</dbReference>
<dbReference type="GO" id="GO:0006631">
    <property type="term" value="P:fatty acid metabolic process"/>
    <property type="evidence" value="ECO:0007669"/>
    <property type="project" value="InterPro"/>
</dbReference>
<protein>
    <submittedName>
        <fullName evidence="3">3-hydroxyacyl-CoA dehydrogenase</fullName>
    </submittedName>
</protein>
<name>A0A7K3S603_9ACTN</name>
<dbReference type="Pfam" id="PF00725">
    <property type="entry name" value="3HCDH"/>
    <property type="match status" value="1"/>
</dbReference>
<dbReference type="Gene3D" id="1.10.1040.10">
    <property type="entry name" value="N-(1-d-carboxylethyl)-l-norvaline Dehydrogenase, domain 2"/>
    <property type="match status" value="1"/>
</dbReference>
<proteinExistence type="predicted"/>
<evidence type="ECO:0000259" key="2">
    <source>
        <dbReference type="Pfam" id="PF00725"/>
    </source>
</evidence>
<accession>A0A7K3S603</accession>
<dbReference type="InterPro" id="IPR006108">
    <property type="entry name" value="3HC_DH_C"/>
</dbReference>
<comment type="caution">
    <text evidence="3">The sequence shown here is derived from an EMBL/GenBank/DDBJ whole genome shotgun (WGS) entry which is preliminary data.</text>
</comment>
<sequence length="109" mass="11207">YGVSVVRDTAGSVAQRLLSSVVAVGCSIAERSLAAPADIDLAVTTGLGYPAGPLAWGERIGAVRMLALQRALHASTGDQRHRPTRWVTERAALGLALTDPGTSPADCLG</sequence>
<dbReference type="RefSeq" id="WP_239086608.1">
    <property type="nucleotide sequence ID" value="NZ_JAAGMP010001436.1"/>
</dbReference>
<gene>
    <name evidence="3" type="ORF">G3I50_32580</name>
</gene>
<reference evidence="3 4" key="1">
    <citation type="submission" date="2020-01" db="EMBL/GenBank/DDBJ databases">
        <title>Insect and environment-associated Actinomycetes.</title>
        <authorList>
            <person name="Currrie C."/>
            <person name="Chevrette M."/>
            <person name="Carlson C."/>
            <person name="Stubbendieck R."/>
            <person name="Wendt-Pienkowski E."/>
        </authorList>
    </citation>
    <scope>NUCLEOTIDE SEQUENCE [LARGE SCALE GENOMIC DNA]</scope>
    <source>
        <strain evidence="3 4">SID7590</strain>
    </source>
</reference>
<dbReference type="InterPro" id="IPR008927">
    <property type="entry name" value="6-PGluconate_DH-like_C_sf"/>
</dbReference>
<evidence type="ECO:0000256" key="1">
    <source>
        <dbReference type="ARBA" id="ARBA00005086"/>
    </source>
</evidence>
<organism evidence="3 4">
    <name type="scientific">Streptomyces parvus</name>
    <dbReference type="NCBI Taxonomy" id="66428"/>
    <lineage>
        <taxon>Bacteria</taxon>
        <taxon>Bacillati</taxon>
        <taxon>Actinomycetota</taxon>
        <taxon>Actinomycetes</taxon>
        <taxon>Kitasatosporales</taxon>
        <taxon>Streptomycetaceae</taxon>
        <taxon>Streptomyces</taxon>
    </lineage>
</organism>
<dbReference type="SUPFAM" id="SSF48179">
    <property type="entry name" value="6-phosphogluconate dehydrogenase C-terminal domain-like"/>
    <property type="match status" value="1"/>
</dbReference>
<dbReference type="AlphaFoldDB" id="A0A7K3S603"/>
<dbReference type="Proteomes" id="UP000469670">
    <property type="component" value="Unassembled WGS sequence"/>
</dbReference>
<dbReference type="GO" id="GO:0016616">
    <property type="term" value="F:oxidoreductase activity, acting on the CH-OH group of donors, NAD or NADP as acceptor"/>
    <property type="evidence" value="ECO:0007669"/>
    <property type="project" value="InterPro"/>
</dbReference>
<evidence type="ECO:0000313" key="3">
    <source>
        <dbReference type="EMBL" id="NEC22946.1"/>
    </source>
</evidence>
<feature type="domain" description="3-hydroxyacyl-CoA dehydrogenase C-terminal" evidence="2">
    <location>
        <begin position="12"/>
        <end position="94"/>
    </location>
</feature>
<comment type="pathway">
    <text evidence="1">Lipid metabolism; butanoate metabolism.</text>
</comment>